<feature type="domain" description="MOSC" evidence="2">
    <location>
        <begin position="13"/>
        <end position="141"/>
    </location>
</feature>
<keyword evidence="1" id="KW-0227">DNA damage</keyword>
<evidence type="ECO:0000313" key="4">
    <source>
        <dbReference type="Proteomes" id="UP001055453"/>
    </source>
</evidence>
<dbReference type="Pfam" id="PF03473">
    <property type="entry name" value="MOSC"/>
    <property type="match status" value="1"/>
</dbReference>
<dbReference type="InterPro" id="IPR014048">
    <property type="entry name" value="MethylDNA_cys_MeTrfase_DNA-bd"/>
</dbReference>
<dbReference type="InterPro" id="IPR036388">
    <property type="entry name" value="WH-like_DNA-bd_sf"/>
</dbReference>
<name>A0ABN6PXR9_NOSCO</name>
<accession>A0ABN6PXR9</accession>
<keyword evidence="4" id="KW-1185">Reference proteome</keyword>
<sequence length="291" mass="32676">MNMAPSIMHLFTKVKLGSAMVELKILNLKVGHGIEGDINADTISPRQVLIVRSEDIFDLSIKPGELRENIVIQGIELDNFIPGSLLTFESGAVIRLTFHCEPCKRIAYLVESLKSIQSKRGILGVVIKSGKIHVGSNFQVQANKFPALSENPYERFLDFIIKIPSGKVVTYKQIIKAMGVDNSYLRAIPTYLKKTSVTSYPLHRILDSKGYLINYVGQQKNQLETEGVQVLSEANLVSDLNKNFVNIKDYLWEDGTLYFKIDIAINLILFSRLFCVMGGKILLLIKIIPDF</sequence>
<dbReference type="InterPro" id="IPR036217">
    <property type="entry name" value="MethylDNA_cys_MeTrfase_DNAb"/>
</dbReference>
<gene>
    <name evidence="3" type="ORF">ANSO36C_16480</name>
</gene>
<dbReference type="InterPro" id="IPR005302">
    <property type="entry name" value="MoCF_Sase_C"/>
</dbReference>
<organism evidence="3 4">
    <name type="scientific">Nostoc cf. commune SO-36</name>
    <dbReference type="NCBI Taxonomy" id="449208"/>
    <lineage>
        <taxon>Bacteria</taxon>
        <taxon>Bacillati</taxon>
        <taxon>Cyanobacteriota</taxon>
        <taxon>Cyanophyceae</taxon>
        <taxon>Nostocales</taxon>
        <taxon>Nostocaceae</taxon>
        <taxon>Nostoc</taxon>
    </lineage>
</organism>
<evidence type="ECO:0000313" key="3">
    <source>
        <dbReference type="EMBL" id="BDI15846.1"/>
    </source>
</evidence>
<protein>
    <recommendedName>
        <fullName evidence="2">MOSC domain-containing protein</fullName>
    </recommendedName>
</protein>
<evidence type="ECO:0000259" key="2">
    <source>
        <dbReference type="PROSITE" id="PS51340"/>
    </source>
</evidence>
<proteinExistence type="predicted"/>
<dbReference type="SUPFAM" id="SSF46767">
    <property type="entry name" value="Methylated DNA-protein cysteine methyltransferase, C-terminal domain"/>
    <property type="match status" value="1"/>
</dbReference>
<dbReference type="EMBL" id="AP025732">
    <property type="protein sequence ID" value="BDI15846.1"/>
    <property type="molecule type" value="Genomic_DNA"/>
</dbReference>
<dbReference type="PROSITE" id="PS51340">
    <property type="entry name" value="MOSC"/>
    <property type="match status" value="1"/>
</dbReference>
<dbReference type="InterPro" id="IPR052716">
    <property type="entry name" value="MOSC_domain"/>
</dbReference>
<dbReference type="Pfam" id="PF01035">
    <property type="entry name" value="DNA_binding_1"/>
    <property type="match status" value="1"/>
</dbReference>
<dbReference type="SUPFAM" id="SSF50800">
    <property type="entry name" value="PK beta-barrel domain-like"/>
    <property type="match status" value="1"/>
</dbReference>
<dbReference type="InterPro" id="IPR011037">
    <property type="entry name" value="Pyrv_Knase-like_insert_dom_sf"/>
</dbReference>
<reference evidence="3" key="1">
    <citation type="submission" date="2022-04" db="EMBL/GenBank/DDBJ databases">
        <title>Complete genome sequence of a cyanobacterium, Nostoc sp. SO-36, isolated in Antarctica.</title>
        <authorList>
            <person name="Kanesaki Y."/>
            <person name="Effendi D."/>
            <person name="Sakamoto T."/>
            <person name="Ohtani S."/>
            <person name="Awai K."/>
        </authorList>
    </citation>
    <scope>NUCLEOTIDE SEQUENCE</scope>
    <source>
        <strain evidence="3">SO-36</strain>
    </source>
</reference>
<dbReference type="PANTHER" id="PTHR36930:SF1">
    <property type="entry name" value="MOSC DOMAIN-CONTAINING PROTEIN"/>
    <property type="match status" value="1"/>
</dbReference>
<dbReference type="Gene3D" id="1.10.10.10">
    <property type="entry name" value="Winged helix-like DNA-binding domain superfamily/Winged helix DNA-binding domain"/>
    <property type="match status" value="1"/>
</dbReference>
<dbReference type="CDD" id="cd06445">
    <property type="entry name" value="ATase"/>
    <property type="match status" value="1"/>
</dbReference>
<dbReference type="PANTHER" id="PTHR36930">
    <property type="entry name" value="METAL-SULFUR CLUSTER BIOSYNTHESIS PROTEINS YUAD-RELATED"/>
    <property type="match status" value="1"/>
</dbReference>
<dbReference type="Gene3D" id="2.40.33.20">
    <property type="entry name" value="PK beta-barrel domain-like"/>
    <property type="match status" value="1"/>
</dbReference>
<evidence type="ECO:0000256" key="1">
    <source>
        <dbReference type="ARBA" id="ARBA00022763"/>
    </source>
</evidence>
<dbReference type="Proteomes" id="UP001055453">
    <property type="component" value="Chromosome"/>
</dbReference>